<dbReference type="NCBIfam" id="NF009372">
    <property type="entry name" value="PRK12735.1"/>
    <property type="match status" value="1"/>
</dbReference>
<keyword evidence="12" id="KW-0342">GTP-binding</keyword>
<dbReference type="EMBL" id="OU896707">
    <property type="protein sequence ID" value="CAH1117128.1"/>
    <property type="molecule type" value="Genomic_DNA"/>
</dbReference>
<keyword evidence="7" id="KW-0547">Nucleotide-binding</keyword>
<dbReference type="EC" id="3.6.5.3" evidence="4"/>
<reference evidence="14" key="2">
    <citation type="submission" date="2022-10" db="EMBL/GenBank/DDBJ databases">
        <authorList>
            <consortium name="ENA_rothamsted_submissions"/>
            <consortium name="culmorum"/>
            <person name="King R."/>
        </authorList>
    </citation>
    <scope>NUCLEOTIDE SEQUENCE</scope>
</reference>
<evidence type="ECO:0000256" key="9">
    <source>
        <dbReference type="ARBA" id="ARBA00022801"/>
    </source>
</evidence>
<dbReference type="FunFam" id="2.40.30.10:FF:000085">
    <property type="entry name" value="Elongation factor Tu"/>
    <property type="match status" value="1"/>
</dbReference>
<evidence type="ECO:0000256" key="2">
    <source>
        <dbReference type="ARBA" id="ARBA00007249"/>
    </source>
</evidence>
<dbReference type="CDD" id="cd03697">
    <property type="entry name" value="EFTU_II"/>
    <property type="match status" value="1"/>
</dbReference>
<dbReference type="InterPro" id="IPR005225">
    <property type="entry name" value="Small_GTP-bd"/>
</dbReference>
<dbReference type="PRINTS" id="PR00315">
    <property type="entry name" value="ELONGATNFCT"/>
</dbReference>
<organism evidence="14 15">
    <name type="scientific">Phaedon cochleariae</name>
    <name type="common">Mustard beetle</name>
    <dbReference type="NCBI Taxonomy" id="80249"/>
    <lineage>
        <taxon>Eukaryota</taxon>
        <taxon>Metazoa</taxon>
        <taxon>Ecdysozoa</taxon>
        <taxon>Arthropoda</taxon>
        <taxon>Hexapoda</taxon>
        <taxon>Insecta</taxon>
        <taxon>Pterygota</taxon>
        <taxon>Neoptera</taxon>
        <taxon>Endopterygota</taxon>
        <taxon>Coleoptera</taxon>
        <taxon>Polyphaga</taxon>
        <taxon>Cucujiformia</taxon>
        <taxon>Chrysomeloidea</taxon>
        <taxon>Chrysomelidae</taxon>
        <taxon>Chrysomelinae</taxon>
        <taxon>Chrysomelini</taxon>
        <taxon>Phaedon</taxon>
    </lineage>
</organism>
<keyword evidence="10" id="KW-0460">Magnesium</keyword>
<dbReference type="PANTHER" id="PTHR43721:SF2">
    <property type="entry name" value="ELONGATION FACTOR TU, MITOCHONDRIAL"/>
    <property type="match status" value="1"/>
</dbReference>
<dbReference type="GO" id="GO:0005525">
    <property type="term" value="F:GTP binding"/>
    <property type="evidence" value="ECO:0007669"/>
    <property type="project" value="UniProtKB-KW"/>
</dbReference>
<dbReference type="Pfam" id="PF03143">
    <property type="entry name" value="GTP_EFTU_D3"/>
    <property type="match status" value="1"/>
</dbReference>
<dbReference type="GO" id="GO:0046872">
    <property type="term" value="F:metal ion binding"/>
    <property type="evidence" value="ECO:0007669"/>
    <property type="project" value="UniProtKB-KW"/>
</dbReference>
<dbReference type="SUPFAM" id="SSF50447">
    <property type="entry name" value="Translation proteins"/>
    <property type="match status" value="1"/>
</dbReference>
<dbReference type="InterPro" id="IPR033720">
    <property type="entry name" value="EFTU_2"/>
</dbReference>
<dbReference type="NCBIfam" id="TIGR00231">
    <property type="entry name" value="small_GTP"/>
    <property type="match status" value="1"/>
</dbReference>
<dbReference type="CDD" id="cd01884">
    <property type="entry name" value="EF_Tu"/>
    <property type="match status" value="1"/>
</dbReference>
<evidence type="ECO:0000256" key="5">
    <source>
        <dbReference type="ARBA" id="ARBA00022490"/>
    </source>
</evidence>
<dbReference type="GO" id="GO:0005739">
    <property type="term" value="C:mitochondrion"/>
    <property type="evidence" value="ECO:0007669"/>
    <property type="project" value="TreeGrafter"/>
</dbReference>
<dbReference type="InterPro" id="IPR000795">
    <property type="entry name" value="T_Tr_GTP-bd_dom"/>
</dbReference>
<dbReference type="InterPro" id="IPR009001">
    <property type="entry name" value="Transl_elong_EF1A/Init_IF2_C"/>
</dbReference>
<keyword evidence="6" id="KW-0479">Metal-binding</keyword>
<accession>A0A9P0GHS9</accession>
<evidence type="ECO:0000256" key="12">
    <source>
        <dbReference type="ARBA" id="ARBA00023134"/>
    </source>
</evidence>
<sequence>MFILFNTVQKRILKLTDSTTKLLKEFPCHNLKAQSLVSVVSPRRYFAEEKKNINVGTIGHVDHGKTTLTAAITKYLQKKGLAKYISYDEIDKAPEEKARGITINAAHIGYSTKKRSYAHTDCPGHADYIKNMISGVSQMDGAVLVVAATDGQMPQTREHILLAKQVGVTKIIVYINKADAVDQDVLDLVELEIRELLEDFGFNGSDCPVIIGSALEALNGKDTDFGEKSISKLLDTLDTYLPEPERDLKSPFMVPIDNAFLVPGRGTVVVGTISRGIVKKNQEAELLGFDNQIKTTISDIQVFKKSVPESSAGENIGALLRNVRLKNVSRGMLLCASGSETLSNQFKASIYFLSRAEGGRSKPITSRYCQQLFSRTWNVPCRIDLDNNLEMLMPGDHGSIKLTLLWKMVMTLGQQFTIRENNVTVATGIVTETLPNINIKTNLGKLEL</sequence>
<dbReference type="Pfam" id="PF03144">
    <property type="entry name" value="GTP_EFTU_D2"/>
    <property type="match status" value="1"/>
</dbReference>
<dbReference type="InterPro" id="IPR027417">
    <property type="entry name" value="P-loop_NTPase"/>
</dbReference>
<dbReference type="InterPro" id="IPR050055">
    <property type="entry name" value="EF-Tu_GTPase"/>
</dbReference>
<reference evidence="14" key="1">
    <citation type="submission" date="2022-01" db="EMBL/GenBank/DDBJ databases">
        <authorList>
            <person name="King R."/>
        </authorList>
    </citation>
    <scope>NUCLEOTIDE SEQUENCE</scope>
</reference>
<dbReference type="InterPro" id="IPR004160">
    <property type="entry name" value="Transl_elong_EFTu/EF1A_C"/>
</dbReference>
<dbReference type="FunFam" id="3.40.50.300:FF:000576">
    <property type="entry name" value="Elongation factor Tu"/>
    <property type="match status" value="1"/>
</dbReference>
<dbReference type="InterPro" id="IPR041709">
    <property type="entry name" value="EF-Tu_GTP-bd"/>
</dbReference>
<dbReference type="OrthoDB" id="2067at2759"/>
<keyword evidence="11" id="KW-0648">Protein biosynthesis</keyword>
<dbReference type="InterPro" id="IPR004161">
    <property type="entry name" value="EFTu-like_2"/>
</dbReference>
<evidence type="ECO:0000256" key="7">
    <source>
        <dbReference type="ARBA" id="ARBA00022741"/>
    </source>
</evidence>
<dbReference type="GO" id="GO:0070125">
    <property type="term" value="P:mitochondrial translational elongation"/>
    <property type="evidence" value="ECO:0007669"/>
    <property type="project" value="TreeGrafter"/>
</dbReference>
<evidence type="ECO:0000256" key="10">
    <source>
        <dbReference type="ARBA" id="ARBA00022842"/>
    </source>
</evidence>
<dbReference type="GO" id="GO:0003746">
    <property type="term" value="F:translation elongation factor activity"/>
    <property type="evidence" value="ECO:0007669"/>
    <property type="project" value="UniProtKB-KW"/>
</dbReference>
<dbReference type="PROSITE" id="PS00301">
    <property type="entry name" value="G_TR_1"/>
    <property type="match status" value="1"/>
</dbReference>
<evidence type="ECO:0000256" key="3">
    <source>
        <dbReference type="ARBA" id="ARBA00011245"/>
    </source>
</evidence>
<protein>
    <recommendedName>
        <fullName evidence="4">protein-synthesizing GTPase</fullName>
        <ecNumber evidence="4">3.6.5.3</ecNumber>
    </recommendedName>
</protein>
<comment type="subcellular location">
    <subcellularLocation>
        <location evidence="1">Cytoplasm</location>
    </subcellularLocation>
</comment>
<dbReference type="PROSITE" id="PS51722">
    <property type="entry name" value="G_TR_2"/>
    <property type="match status" value="1"/>
</dbReference>
<dbReference type="InterPro" id="IPR031157">
    <property type="entry name" value="G_TR_CS"/>
</dbReference>
<dbReference type="PANTHER" id="PTHR43721">
    <property type="entry name" value="ELONGATION FACTOR TU-RELATED"/>
    <property type="match status" value="1"/>
</dbReference>
<evidence type="ECO:0000313" key="14">
    <source>
        <dbReference type="EMBL" id="CAH1117128.1"/>
    </source>
</evidence>
<gene>
    <name evidence="14" type="ORF">PHAECO_LOCUS1362</name>
</gene>
<comment type="subunit">
    <text evidence="3">Monomer.</text>
</comment>
<evidence type="ECO:0000259" key="13">
    <source>
        <dbReference type="PROSITE" id="PS51722"/>
    </source>
</evidence>
<dbReference type="GO" id="GO:0003924">
    <property type="term" value="F:GTPase activity"/>
    <property type="evidence" value="ECO:0007669"/>
    <property type="project" value="InterPro"/>
</dbReference>
<dbReference type="Gene3D" id="2.40.30.10">
    <property type="entry name" value="Translation factors"/>
    <property type="match status" value="2"/>
</dbReference>
<dbReference type="Gene3D" id="3.40.50.300">
    <property type="entry name" value="P-loop containing nucleotide triphosphate hydrolases"/>
    <property type="match status" value="1"/>
</dbReference>
<dbReference type="NCBIfam" id="NF000766">
    <property type="entry name" value="PRK00049.1"/>
    <property type="match status" value="1"/>
</dbReference>
<keyword evidence="9" id="KW-0378">Hydrolase</keyword>
<keyword evidence="8" id="KW-0251">Elongation factor</keyword>
<dbReference type="Proteomes" id="UP001153737">
    <property type="component" value="Chromosome 1"/>
</dbReference>
<dbReference type="AlphaFoldDB" id="A0A9P0GHS9"/>
<evidence type="ECO:0000256" key="8">
    <source>
        <dbReference type="ARBA" id="ARBA00022768"/>
    </source>
</evidence>
<feature type="domain" description="Tr-type G" evidence="13">
    <location>
        <begin position="50"/>
        <end position="245"/>
    </location>
</feature>
<dbReference type="SUPFAM" id="SSF50465">
    <property type="entry name" value="EF-Tu/eEF-1alpha/eIF2-gamma C-terminal domain"/>
    <property type="match status" value="1"/>
</dbReference>
<dbReference type="NCBIfam" id="NF009373">
    <property type="entry name" value="PRK12736.1"/>
    <property type="match status" value="1"/>
</dbReference>
<keyword evidence="5" id="KW-0963">Cytoplasm</keyword>
<evidence type="ECO:0000256" key="6">
    <source>
        <dbReference type="ARBA" id="ARBA00022723"/>
    </source>
</evidence>
<dbReference type="SUPFAM" id="SSF52540">
    <property type="entry name" value="P-loop containing nucleoside triphosphate hydrolases"/>
    <property type="match status" value="1"/>
</dbReference>
<name>A0A9P0GHS9_PHACE</name>
<evidence type="ECO:0000256" key="11">
    <source>
        <dbReference type="ARBA" id="ARBA00022917"/>
    </source>
</evidence>
<proteinExistence type="inferred from homology"/>
<evidence type="ECO:0000256" key="1">
    <source>
        <dbReference type="ARBA" id="ARBA00004496"/>
    </source>
</evidence>
<dbReference type="CDD" id="cd03706">
    <property type="entry name" value="mtEFTU_III"/>
    <property type="match status" value="1"/>
</dbReference>
<evidence type="ECO:0000313" key="15">
    <source>
        <dbReference type="Proteomes" id="UP001153737"/>
    </source>
</evidence>
<keyword evidence="15" id="KW-1185">Reference proteome</keyword>
<dbReference type="InterPro" id="IPR009000">
    <property type="entry name" value="Transl_B-barrel_sf"/>
</dbReference>
<dbReference type="Pfam" id="PF00009">
    <property type="entry name" value="GTP_EFTU"/>
    <property type="match status" value="1"/>
</dbReference>
<comment type="similarity">
    <text evidence="2">Belongs to the TRAFAC class translation factor GTPase superfamily. Classic translation factor GTPase family. EF-Tu/EF-1A subfamily.</text>
</comment>
<evidence type="ECO:0000256" key="4">
    <source>
        <dbReference type="ARBA" id="ARBA00011986"/>
    </source>
</evidence>